<dbReference type="EnsemblPlants" id="QL06p019466:mrna">
    <property type="protein sequence ID" value="QL06p019466:mrna:CDS:1"/>
    <property type="gene ID" value="QL06p019466"/>
</dbReference>
<organism evidence="2 3">
    <name type="scientific">Quercus lobata</name>
    <name type="common">Valley oak</name>
    <dbReference type="NCBI Taxonomy" id="97700"/>
    <lineage>
        <taxon>Eukaryota</taxon>
        <taxon>Viridiplantae</taxon>
        <taxon>Streptophyta</taxon>
        <taxon>Embryophyta</taxon>
        <taxon>Tracheophyta</taxon>
        <taxon>Spermatophyta</taxon>
        <taxon>Magnoliopsida</taxon>
        <taxon>eudicotyledons</taxon>
        <taxon>Gunneridae</taxon>
        <taxon>Pentapetalae</taxon>
        <taxon>rosids</taxon>
        <taxon>fabids</taxon>
        <taxon>Fagales</taxon>
        <taxon>Fagaceae</taxon>
        <taxon>Quercus</taxon>
    </lineage>
</organism>
<dbReference type="InParanoid" id="A0A7N2LYT8"/>
<dbReference type="GO" id="GO:0004523">
    <property type="term" value="F:RNA-DNA hybrid ribonuclease activity"/>
    <property type="evidence" value="ECO:0007669"/>
    <property type="project" value="InterPro"/>
</dbReference>
<proteinExistence type="predicted"/>
<accession>A0A7N2LYT8</accession>
<dbReference type="Gene3D" id="3.30.420.10">
    <property type="entry name" value="Ribonuclease H-like superfamily/Ribonuclease H"/>
    <property type="match status" value="1"/>
</dbReference>
<name>A0A7N2LYT8_QUELO</name>
<dbReference type="InterPro" id="IPR053151">
    <property type="entry name" value="RNase_H-like"/>
</dbReference>
<dbReference type="InterPro" id="IPR036397">
    <property type="entry name" value="RNaseH_sf"/>
</dbReference>
<evidence type="ECO:0000259" key="1">
    <source>
        <dbReference type="Pfam" id="PF13456"/>
    </source>
</evidence>
<evidence type="ECO:0000313" key="3">
    <source>
        <dbReference type="Proteomes" id="UP000594261"/>
    </source>
</evidence>
<protein>
    <recommendedName>
        <fullName evidence="1">RNase H type-1 domain-containing protein</fullName>
    </recommendedName>
</protein>
<reference evidence="2" key="2">
    <citation type="submission" date="2021-01" db="UniProtKB">
        <authorList>
            <consortium name="EnsemblPlants"/>
        </authorList>
    </citation>
    <scope>IDENTIFICATION</scope>
</reference>
<dbReference type="Gramene" id="QL06p019466:mrna">
    <property type="protein sequence ID" value="QL06p019466:mrna:CDS:1"/>
    <property type="gene ID" value="QL06p019466"/>
</dbReference>
<dbReference type="Proteomes" id="UP000594261">
    <property type="component" value="Chromosome 6"/>
</dbReference>
<feature type="domain" description="RNase H type-1" evidence="1">
    <location>
        <begin position="13"/>
        <end position="82"/>
    </location>
</feature>
<dbReference type="PANTHER" id="PTHR47723:SF21">
    <property type="entry name" value="POLYNUCLEOTIDYL TRANSFERASE, RIBONUCLEASE H-LIKE SUPERFAMILY PROTEIN"/>
    <property type="match status" value="1"/>
</dbReference>
<dbReference type="Pfam" id="PF13456">
    <property type="entry name" value="RVT_3"/>
    <property type="match status" value="1"/>
</dbReference>
<dbReference type="EMBL" id="LRBV02000006">
    <property type="status" value="NOT_ANNOTATED_CDS"/>
    <property type="molecule type" value="Genomic_DNA"/>
</dbReference>
<dbReference type="AlphaFoldDB" id="A0A7N2LYT8"/>
<evidence type="ECO:0000313" key="2">
    <source>
        <dbReference type="EnsemblPlants" id="QL06p019466:mrna:CDS:1"/>
    </source>
</evidence>
<keyword evidence="3" id="KW-1185">Reference proteome</keyword>
<sequence length="89" mass="9753">MDPPSPSDSLKTNFDGAIFQESNEAGTGVVIRNFTGEVMAALSEKIAKPSSVSILESIVARRAVQFVRELDFDHSHFEGDSDCYIPFTK</sequence>
<dbReference type="PANTHER" id="PTHR47723">
    <property type="entry name" value="OS05G0353850 PROTEIN"/>
    <property type="match status" value="1"/>
</dbReference>
<dbReference type="GO" id="GO:0003676">
    <property type="term" value="F:nucleic acid binding"/>
    <property type="evidence" value="ECO:0007669"/>
    <property type="project" value="InterPro"/>
</dbReference>
<reference evidence="2 3" key="1">
    <citation type="journal article" date="2016" name="G3 (Bethesda)">
        <title>First Draft Assembly and Annotation of the Genome of a California Endemic Oak Quercus lobata Nee (Fagaceae).</title>
        <authorList>
            <person name="Sork V.L."/>
            <person name="Fitz-Gibbon S.T."/>
            <person name="Puiu D."/>
            <person name="Crepeau M."/>
            <person name="Gugger P.F."/>
            <person name="Sherman R."/>
            <person name="Stevens K."/>
            <person name="Langley C.H."/>
            <person name="Pellegrini M."/>
            <person name="Salzberg S.L."/>
        </authorList>
    </citation>
    <scope>NUCLEOTIDE SEQUENCE [LARGE SCALE GENOMIC DNA]</scope>
    <source>
        <strain evidence="2 3">cv. SW786</strain>
    </source>
</reference>
<dbReference type="InterPro" id="IPR002156">
    <property type="entry name" value="RNaseH_domain"/>
</dbReference>